<gene>
    <name evidence="1" type="ORF">HELGO_WM21038</name>
</gene>
<sequence length="151" mass="16773">MNKTKKIFAISSPGGHWIQLTRICNGLEGRNQIVYAMPDKLFKAKKDQTVYSVIDVSADDKWKLIPCALQISYILLKERPDTIISTGAAPGAVAIMLGKLFGIHTIWVDSIANVQTISRAGRMIQKRADIFLTQWPHLSDGTKIQHQGSVL</sequence>
<dbReference type="EMBL" id="CACVAV010000304">
    <property type="protein sequence ID" value="CAA6819763.1"/>
    <property type="molecule type" value="Genomic_DNA"/>
</dbReference>
<name>A0A6S6TU90_9GAMM</name>
<proteinExistence type="predicted"/>
<reference evidence="1" key="1">
    <citation type="submission" date="2020-01" db="EMBL/GenBank/DDBJ databases">
        <authorList>
            <person name="Meier V. D."/>
            <person name="Meier V D."/>
        </authorList>
    </citation>
    <scope>NUCLEOTIDE SEQUENCE</scope>
    <source>
        <strain evidence="1">HLG_WM_MAG_08</strain>
    </source>
</reference>
<protein>
    <submittedName>
        <fullName evidence="1">Oligosaccharide biosynthesis protein Alg14 like</fullName>
    </submittedName>
</protein>
<evidence type="ECO:0000313" key="1">
    <source>
        <dbReference type="EMBL" id="CAA6819763.1"/>
    </source>
</evidence>
<organism evidence="1">
    <name type="scientific">uncultured Thiotrichaceae bacterium</name>
    <dbReference type="NCBI Taxonomy" id="298394"/>
    <lineage>
        <taxon>Bacteria</taxon>
        <taxon>Pseudomonadati</taxon>
        <taxon>Pseudomonadota</taxon>
        <taxon>Gammaproteobacteria</taxon>
        <taxon>Thiotrichales</taxon>
        <taxon>Thiotrichaceae</taxon>
        <taxon>environmental samples</taxon>
    </lineage>
</organism>
<dbReference type="GO" id="GO:0006488">
    <property type="term" value="P:dolichol-linked oligosaccharide biosynthetic process"/>
    <property type="evidence" value="ECO:0007669"/>
    <property type="project" value="InterPro"/>
</dbReference>
<dbReference type="InterPro" id="IPR013969">
    <property type="entry name" value="Oligosacch_biosynth_Alg14"/>
</dbReference>
<accession>A0A6S6TU90</accession>
<dbReference type="Pfam" id="PF08660">
    <property type="entry name" value="Alg14"/>
    <property type="match status" value="1"/>
</dbReference>
<dbReference type="SUPFAM" id="SSF53756">
    <property type="entry name" value="UDP-Glycosyltransferase/glycogen phosphorylase"/>
    <property type="match status" value="1"/>
</dbReference>
<dbReference type="Gene3D" id="3.40.50.2000">
    <property type="entry name" value="Glycogen Phosphorylase B"/>
    <property type="match status" value="1"/>
</dbReference>
<dbReference type="AlphaFoldDB" id="A0A6S6TU90"/>